<name>A0A3P3ZNT8_9ZZZZ</name>
<gene>
    <name evidence="1" type="ORF">CARN8_2950012</name>
</gene>
<proteinExistence type="predicted"/>
<reference evidence="1" key="1">
    <citation type="submission" date="2018-10" db="EMBL/GenBank/DDBJ databases">
        <authorList>
            <person name="Plewniak F."/>
        </authorList>
    </citation>
    <scope>NUCLEOTIDE SEQUENCE</scope>
</reference>
<accession>A0A3P3ZNT8</accession>
<dbReference type="EMBL" id="UOYP01000218">
    <property type="protein sequence ID" value="VAY88342.1"/>
    <property type="molecule type" value="Genomic_DNA"/>
</dbReference>
<organism evidence="1">
    <name type="scientific">mine drainage metagenome</name>
    <dbReference type="NCBI Taxonomy" id="410659"/>
    <lineage>
        <taxon>unclassified sequences</taxon>
        <taxon>metagenomes</taxon>
        <taxon>ecological metagenomes</taxon>
    </lineage>
</organism>
<evidence type="ECO:0000313" key="1">
    <source>
        <dbReference type="EMBL" id="VAY88342.1"/>
    </source>
</evidence>
<protein>
    <submittedName>
        <fullName evidence="1">Uncharacterized protein</fullName>
    </submittedName>
</protein>
<sequence>MTDDIENLVLEHLRHIRGRVDQIAEDMGDLKHRMSGLEQAMNLVRREINLGEETDARQQITLDKLADRIGRIERRLELS</sequence>
<dbReference type="AlphaFoldDB" id="A0A3P3ZNT8"/>